<comment type="subcellular location">
    <subcellularLocation>
        <location evidence="2">Membrane</location>
        <topology evidence="2">Multi-pass membrane protein</topology>
    </subcellularLocation>
</comment>
<feature type="transmembrane region" description="Helical" evidence="13">
    <location>
        <begin position="86"/>
        <end position="105"/>
    </location>
</feature>
<evidence type="ECO:0000256" key="6">
    <source>
        <dbReference type="ARBA" id="ARBA00022692"/>
    </source>
</evidence>
<keyword evidence="18" id="KW-1185">Reference proteome</keyword>
<dbReference type="EMBL" id="SODO01000004">
    <property type="protein sequence ID" value="TDW59821.1"/>
    <property type="molecule type" value="Genomic_DNA"/>
</dbReference>
<comment type="caution">
    <text evidence="15">The sequence shown here is derived from an EMBL/GenBank/DDBJ whole genome shotgun (WGS) entry which is preliminary data.</text>
</comment>
<dbReference type="PANTHER" id="PTHR45569:SF1">
    <property type="entry name" value="SENSOR PROTEIN KDPD"/>
    <property type="match status" value="1"/>
</dbReference>
<dbReference type="GO" id="GO:0005886">
    <property type="term" value="C:plasma membrane"/>
    <property type="evidence" value="ECO:0007669"/>
    <property type="project" value="TreeGrafter"/>
</dbReference>
<keyword evidence="12 13" id="KW-0472">Membrane</keyword>
<evidence type="ECO:0000256" key="3">
    <source>
        <dbReference type="ARBA" id="ARBA00012438"/>
    </source>
</evidence>
<evidence type="ECO:0000256" key="11">
    <source>
        <dbReference type="ARBA" id="ARBA00023012"/>
    </source>
</evidence>
<name>A0A235CKD0_9GAMM</name>
<keyword evidence="5" id="KW-0808">Transferase</keyword>
<evidence type="ECO:0000259" key="14">
    <source>
        <dbReference type="PROSITE" id="PS50109"/>
    </source>
</evidence>
<keyword evidence="10 13" id="KW-1133">Transmembrane helix</keyword>
<dbReference type="Gene3D" id="3.30.565.10">
    <property type="entry name" value="Histidine kinase-like ATPase, C-terminal domain"/>
    <property type="match status" value="1"/>
</dbReference>
<dbReference type="Proteomes" id="UP000295058">
    <property type="component" value="Unassembled WGS sequence"/>
</dbReference>
<evidence type="ECO:0000256" key="8">
    <source>
        <dbReference type="ARBA" id="ARBA00022777"/>
    </source>
</evidence>
<dbReference type="PROSITE" id="PS50109">
    <property type="entry name" value="HIS_KIN"/>
    <property type="match status" value="1"/>
</dbReference>
<evidence type="ECO:0000256" key="10">
    <source>
        <dbReference type="ARBA" id="ARBA00022989"/>
    </source>
</evidence>
<evidence type="ECO:0000313" key="16">
    <source>
        <dbReference type="EMBL" id="TDW59821.1"/>
    </source>
</evidence>
<evidence type="ECO:0000256" key="1">
    <source>
        <dbReference type="ARBA" id="ARBA00000085"/>
    </source>
</evidence>
<dbReference type="CDD" id="cd00082">
    <property type="entry name" value="HisKA"/>
    <property type="match status" value="1"/>
</dbReference>
<keyword evidence="4" id="KW-0597">Phosphoprotein</keyword>
<evidence type="ECO:0000313" key="15">
    <source>
        <dbReference type="EMBL" id="OYD25041.1"/>
    </source>
</evidence>
<keyword evidence="6 13" id="KW-0812">Transmembrane</keyword>
<dbReference type="AlphaFoldDB" id="A0A235CKD0"/>
<evidence type="ECO:0000256" key="4">
    <source>
        <dbReference type="ARBA" id="ARBA00022553"/>
    </source>
</evidence>
<evidence type="ECO:0000256" key="13">
    <source>
        <dbReference type="SAM" id="Phobius"/>
    </source>
</evidence>
<dbReference type="GO" id="GO:0000155">
    <property type="term" value="F:phosphorelay sensor kinase activity"/>
    <property type="evidence" value="ECO:0007669"/>
    <property type="project" value="InterPro"/>
</dbReference>
<organism evidence="15 17">
    <name type="scientific">Oceanimonas baumannii</name>
    <dbReference type="NCBI Taxonomy" id="129578"/>
    <lineage>
        <taxon>Bacteria</taxon>
        <taxon>Pseudomonadati</taxon>
        <taxon>Pseudomonadota</taxon>
        <taxon>Gammaproteobacteria</taxon>
        <taxon>Aeromonadales</taxon>
        <taxon>Aeromonadaceae</taxon>
        <taxon>Oceanimonas</taxon>
    </lineage>
</organism>
<dbReference type="InterPro" id="IPR036097">
    <property type="entry name" value="HisK_dim/P_sf"/>
</dbReference>
<dbReference type="OrthoDB" id="9806130at2"/>
<evidence type="ECO:0000313" key="17">
    <source>
        <dbReference type="Proteomes" id="UP000243640"/>
    </source>
</evidence>
<dbReference type="InterPro" id="IPR038318">
    <property type="entry name" value="KdpD_sf"/>
</dbReference>
<dbReference type="InterPro" id="IPR052023">
    <property type="entry name" value="Histidine_kinase_KdpD"/>
</dbReference>
<dbReference type="GO" id="GO:0005524">
    <property type="term" value="F:ATP binding"/>
    <property type="evidence" value="ECO:0007669"/>
    <property type="project" value="UniProtKB-KW"/>
</dbReference>
<dbReference type="SUPFAM" id="SSF47384">
    <property type="entry name" value="Homodimeric domain of signal transducing histidine kinase"/>
    <property type="match status" value="1"/>
</dbReference>
<dbReference type="EMBL" id="NQJF01000005">
    <property type="protein sequence ID" value="OYD25041.1"/>
    <property type="molecule type" value="Genomic_DNA"/>
</dbReference>
<evidence type="ECO:0000256" key="12">
    <source>
        <dbReference type="ARBA" id="ARBA00023136"/>
    </source>
</evidence>
<accession>A0A235CKD0</accession>
<evidence type="ECO:0000256" key="9">
    <source>
        <dbReference type="ARBA" id="ARBA00022840"/>
    </source>
</evidence>
<keyword evidence="7" id="KW-0547">Nucleotide-binding</keyword>
<protein>
    <recommendedName>
        <fullName evidence="3">histidine kinase</fullName>
        <ecNumber evidence="3">2.7.13.3</ecNumber>
    </recommendedName>
</protein>
<dbReference type="Proteomes" id="UP000243640">
    <property type="component" value="Unassembled WGS sequence"/>
</dbReference>
<evidence type="ECO:0000313" key="18">
    <source>
        <dbReference type="Proteomes" id="UP000295058"/>
    </source>
</evidence>
<proteinExistence type="predicted"/>
<dbReference type="InterPro" id="IPR036890">
    <property type="entry name" value="HATPase_C_sf"/>
</dbReference>
<keyword evidence="8 16" id="KW-0418">Kinase</keyword>
<evidence type="ECO:0000256" key="7">
    <source>
        <dbReference type="ARBA" id="ARBA00022741"/>
    </source>
</evidence>
<dbReference type="EC" id="2.7.13.3" evidence="3"/>
<dbReference type="Gene3D" id="1.10.287.130">
    <property type="match status" value="1"/>
</dbReference>
<reference evidence="15 17" key="1">
    <citation type="submission" date="2017-08" db="EMBL/GenBank/DDBJ databases">
        <title>Draft Genome Sequence of the Marine Bacterium Oceanimonas baumannii ATCC 700832.</title>
        <authorList>
            <person name="Mcclelland W.D."/>
            <person name="Brennan M.A."/>
            <person name="Trachtenberg A.M."/>
            <person name="Maclea K.S."/>
        </authorList>
    </citation>
    <scope>NUCLEOTIDE SEQUENCE [LARGE SCALE GENOMIC DNA]</scope>
    <source>
        <strain evidence="15 17">ATCC 700832</strain>
    </source>
</reference>
<dbReference type="InterPro" id="IPR003661">
    <property type="entry name" value="HisK_dim/P_dom"/>
</dbReference>
<dbReference type="InterPro" id="IPR005467">
    <property type="entry name" value="His_kinase_dom"/>
</dbReference>
<dbReference type="InterPro" id="IPR025201">
    <property type="entry name" value="KdpD_TM"/>
</dbReference>
<keyword evidence="11" id="KW-0902">Two-component regulatory system</keyword>
<dbReference type="Pfam" id="PF13493">
    <property type="entry name" value="DUF4118"/>
    <property type="match status" value="1"/>
</dbReference>
<dbReference type="SUPFAM" id="SSF55874">
    <property type="entry name" value="ATPase domain of HSP90 chaperone/DNA topoisomerase II/histidine kinase"/>
    <property type="match status" value="1"/>
</dbReference>
<dbReference type="Pfam" id="PF00512">
    <property type="entry name" value="HisKA"/>
    <property type="match status" value="1"/>
</dbReference>
<dbReference type="SMART" id="SM00388">
    <property type="entry name" value="HisKA"/>
    <property type="match status" value="1"/>
</dbReference>
<evidence type="ECO:0000256" key="2">
    <source>
        <dbReference type="ARBA" id="ARBA00004141"/>
    </source>
</evidence>
<feature type="transmembrane region" description="Helical" evidence="13">
    <location>
        <begin position="56"/>
        <end position="74"/>
    </location>
</feature>
<dbReference type="PANTHER" id="PTHR45569">
    <property type="entry name" value="SENSOR PROTEIN KDPD"/>
    <property type="match status" value="1"/>
</dbReference>
<evidence type="ECO:0000256" key="5">
    <source>
        <dbReference type="ARBA" id="ARBA00022679"/>
    </source>
</evidence>
<gene>
    <name evidence="15" type="ORF">B6S09_07565</name>
    <name evidence="16" type="ORF">LY04_01462</name>
</gene>
<dbReference type="RefSeq" id="WP_094277890.1">
    <property type="nucleotide sequence ID" value="NZ_NQJF01000005.1"/>
</dbReference>
<feature type="domain" description="Histidine kinase" evidence="14">
    <location>
        <begin position="234"/>
        <end position="430"/>
    </location>
</feature>
<sequence length="435" mass="48770">MPSDNLRFPPWLPGLGGPLLTALLLLPLRRFLTTTDIAMALLLVVSVIAIRQGSRFASLATILSVLLFDLLFVKPYYTLDVHNLDYLLTFSVMLAVGLLISRLSGQLRSQLERVRQLLRQLRGMFLLARGLPGHNRPEDMYQFMTRLLSRRLGHPVSIHSGPPAGHQALPVRDRQQLAVYLCCPERAYKTNRTLLKVAASLLGQSLTRARLARAEQEARLEAELTSGRNTLLRSLSHDLRTPLASIMGNASMLADTQVRLQEEEYREIAEAIYQQSRVLSSHFDKVMELNRVQRQEQPVHQALIPEEVVSAALRRRGALFDAVHFDFSIENATPVQGDATLLEIALANMLENAVRHGLPPFRLEGLWHGELYAFVLHNGCCGPVSRPQSDGNAGLGMPICRAVADLHQGTFYLTENNDGQTMMARLVWPAWRKEQ</sequence>
<keyword evidence="9" id="KW-0067">ATP-binding</keyword>
<reference evidence="16 18" key="2">
    <citation type="submission" date="2019-03" db="EMBL/GenBank/DDBJ databases">
        <title>Genomic Encyclopedia of Archaeal and Bacterial Type Strains, Phase II (KMG-II): from individual species to whole genera.</title>
        <authorList>
            <person name="Goeker M."/>
        </authorList>
    </citation>
    <scope>NUCLEOTIDE SEQUENCE [LARGE SCALE GENOMIC DNA]</scope>
    <source>
        <strain evidence="16 18">DSM 15594</strain>
    </source>
</reference>
<dbReference type="Gene3D" id="1.20.120.620">
    <property type="entry name" value="Backbone structure of the membrane domain of e. Coli histidine kinase receptor kdpd"/>
    <property type="match status" value="1"/>
</dbReference>
<comment type="catalytic activity">
    <reaction evidence="1">
        <text>ATP + protein L-histidine = ADP + protein N-phospho-L-histidine.</text>
        <dbReference type="EC" id="2.7.13.3"/>
    </reaction>
</comment>